<sequence>MKTLFYFISLLTLLSCSEKENQSASTDSGKATATTDTLQPPVAVSEQSTTKSDSPAGSGTWRYEKTTDKEGHSVYKASITSPNLLEFSFPYAGGSTATLTIRKRESGTHVYIHVSKGQFNRSFQGGRAGVRFDGKPAISYSFSAAENGSANIIFFDSEQTLIDKMKAARNMIVNVDFAGQGQRQIEFRTAGLAWNH</sequence>
<organism evidence="2 3">
    <name type="scientific">Spirosoma arboris</name>
    <dbReference type="NCBI Taxonomy" id="2682092"/>
    <lineage>
        <taxon>Bacteria</taxon>
        <taxon>Pseudomonadati</taxon>
        <taxon>Bacteroidota</taxon>
        <taxon>Cytophagia</taxon>
        <taxon>Cytophagales</taxon>
        <taxon>Cytophagaceae</taxon>
        <taxon>Spirosoma</taxon>
    </lineage>
</organism>
<protein>
    <recommendedName>
        <fullName evidence="4">Lipoprotein</fullName>
    </recommendedName>
</protein>
<dbReference type="Proteomes" id="UP000436006">
    <property type="component" value="Unassembled WGS sequence"/>
</dbReference>
<proteinExistence type="predicted"/>
<dbReference type="RefSeq" id="WP_157586522.1">
    <property type="nucleotide sequence ID" value="NZ_WPIN01000006.1"/>
</dbReference>
<feature type="region of interest" description="Disordered" evidence="1">
    <location>
        <begin position="22"/>
        <end position="65"/>
    </location>
</feature>
<keyword evidence="3" id="KW-1185">Reference proteome</keyword>
<evidence type="ECO:0000256" key="1">
    <source>
        <dbReference type="SAM" id="MobiDB-lite"/>
    </source>
</evidence>
<comment type="caution">
    <text evidence="2">The sequence shown here is derived from an EMBL/GenBank/DDBJ whole genome shotgun (WGS) entry which is preliminary data.</text>
</comment>
<name>A0A7K1SE69_9BACT</name>
<feature type="compositionally biased region" description="Polar residues" evidence="1">
    <location>
        <begin position="22"/>
        <end position="38"/>
    </location>
</feature>
<gene>
    <name evidence="2" type="ORF">GO755_17690</name>
</gene>
<dbReference type="EMBL" id="WPIN01000006">
    <property type="protein sequence ID" value="MVM31886.1"/>
    <property type="molecule type" value="Genomic_DNA"/>
</dbReference>
<evidence type="ECO:0000313" key="3">
    <source>
        <dbReference type="Proteomes" id="UP000436006"/>
    </source>
</evidence>
<evidence type="ECO:0008006" key="4">
    <source>
        <dbReference type="Google" id="ProtNLM"/>
    </source>
</evidence>
<evidence type="ECO:0000313" key="2">
    <source>
        <dbReference type="EMBL" id="MVM31886.1"/>
    </source>
</evidence>
<dbReference type="AlphaFoldDB" id="A0A7K1SE69"/>
<reference evidence="2 3" key="1">
    <citation type="submission" date="2019-12" db="EMBL/GenBank/DDBJ databases">
        <title>Spirosoma sp. HMF4905 genome sequencing and assembly.</title>
        <authorList>
            <person name="Kang H."/>
            <person name="Cha I."/>
            <person name="Kim H."/>
            <person name="Joh K."/>
        </authorList>
    </citation>
    <scope>NUCLEOTIDE SEQUENCE [LARGE SCALE GENOMIC DNA]</scope>
    <source>
        <strain evidence="2 3">HMF4905</strain>
    </source>
</reference>
<feature type="compositionally biased region" description="Polar residues" evidence="1">
    <location>
        <begin position="45"/>
        <end position="57"/>
    </location>
</feature>
<accession>A0A7K1SE69</accession>
<dbReference type="PROSITE" id="PS51257">
    <property type="entry name" value="PROKAR_LIPOPROTEIN"/>
    <property type="match status" value="1"/>
</dbReference>